<proteinExistence type="predicted"/>
<dbReference type="EMBL" id="JARJLG010000110">
    <property type="protein sequence ID" value="KAJ7743969.1"/>
    <property type="molecule type" value="Genomic_DNA"/>
</dbReference>
<accession>A0AAD7N4F2</accession>
<evidence type="ECO:0000313" key="2">
    <source>
        <dbReference type="Proteomes" id="UP001215280"/>
    </source>
</evidence>
<organism evidence="1 2">
    <name type="scientific">Mycena maculata</name>
    <dbReference type="NCBI Taxonomy" id="230809"/>
    <lineage>
        <taxon>Eukaryota</taxon>
        <taxon>Fungi</taxon>
        <taxon>Dikarya</taxon>
        <taxon>Basidiomycota</taxon>
        <taxon>Agaricomycotina</taxon>
        <taxon>Agaricomycetes</taxon>
        <taxon>Agaricomycetidae</taxon>
        <taxon>Agaricales</taxon>
        <taxon>Marasmiineae</taxon>
        <taxon>Mycenaceae</taxon>
        <taxon>Mycena</taxon>
    </lineage>
</organism>
<protein>
    <submittedName>
        <fullName evidence="1">Uncharacterized protein</fullName>
    </submittedName>
</protein>
<keyword evidence="2" id="KW-1185">Reference proteome</keyword>
<gene>
    <name evidence="1" type="ORF">DFH07DRAFT_964001</name>
</gene>
<sequence>MDSANATPTPQTACPSTPALVVEIPRDEFPPLEAPAATVTKPRAKTAKGRGKKKAEAVTNDKEDPFLAADIACATAALISREICETSNFTNACHSALIQWLA</sequence>
<evidence type="ECO:0000313" key="1">
    <source>
        <dbReference type="EMBL" id="KAJ7743969.1"/>
    </source>
</evidence>
<comment type="caution">
    <text evidence="1">The sequence shown here is derived from an EMBL/GenBank/DDBJ whole genome shotgun (WGS) entry which is preliminary data.</text>
</comment>
<name>A0AAD7N4F2_9AGAR</name>
<dbReference type="Proteomes" id="UP001215280">
    <property type="component" value="Unassembled WGS sequence"/>
</dbReference>
<dbReference type="AlphaFoldDB" id="A0AAD7N4F2"/>
<reference evidence="1" key="1">
    <citation type="submission" date="2023-03" db="EMBL/GenBank/DDBJ databases">
        <title>Massive genome expansion in bonnet fungi (Mycena s.s.) driven by repeated elements and novel gene families across ecological guilds.</title>
        <authorList>
            <consortium name="Lawrence Berkeley National Laboratory"/>
            <person name="Harder C.B."/>
            <person name="Miyauchi S."/>
            <person name="Viragh M."/>
            <person name="Kuo A."/>
            <person name="Thoen E."/>
            <person name="Andreopoulos B."/>
            <person name="Lu D."/>
            <person name="Skrede I."/>
            <person name="Drula E."/>
            <person name="Henrissat B."/>
            <person name="Morin E."/>
            <person name="Kohler A."/>
            <person name="Barry K."/>
            <person name="LaButti K."/>
            <person name="Morin E."/>
            <person name="Salamov A."/>
            <person name="Lipzen A."/>
            <person name="Mereny Z."/>
            <person name="Hegedus B."/>
            <person name="Baldrian P."/>
            <person name="Stursova M."/>
            <person name="Weitz H."/>
            <person name="Taylor A."/>
            <person name="Grigoriev I.V."/>
            <person name="Nagy L.G."/>
            <person name="Martin F."/>
            <person name="Kauserud H."/>
        </authorList>
    </citation>
    <scope>NUCLEOTIDE SEQUENCE</scope>
    <source>
        <strain evidence="1">CBHHK188m</strain>
    </source>
</reference>